<evidence type="ECO:0000313" key="3">
    <source>
        <dbReference type="Proteomes" id="UP000576393"/>
    </source>
</evidence>
<dbReference type="AlphaFoldDB" id="A0A852UXX9"/>
<protein>
    <submittedName>
        <fullName evidence="2">Uncharacterized protein</fullName>
    </submittedName>
</protein>
<evidence type="ECO:0000256" key="1">
    <source>
        <dbReference type="SAM" id="MobiDB-lite"/>
    </source>
</evidence>
<dbReference type="RefSeq" id="WP_179819965.1">
    <property type="nucleotide sequence ID" value="NZ_JACCCO010000001.1"/>
</dbReference>
<sequence length="131" mass="14572">MLTVAQVFEPADLVGRRPVGNVRKLKENAYRLRFRRHGEIRTHPEVFTGRVDAERALWKVGMDGRADRTHDGRFRALMLGGPGLRDETPDRRSLPASYGDQPSPGDRQGGMGAAPPRRHGSQALDLSRSFG</sequence>
<comment type="caution">
    <text evidence="2">The sequence shown here is derived from an EMBL/GenBank/DDBJ whole genome shotgun (WGS) entry which is preliminary data.</text>
</comment>
<feature type="compositionally biased region" description="Basic and acidic residues" evidence="1">
    <location>
        <begin position="84"/>
        <end position="93"/>
    </location>
</feature>
<organism evidence="2 3">
    <name type="scientific">Streptosporangium sandarakinum</name>
    <dbReference type="NCBI Taxonomy" id="1260955"/>
    <lineage>
        <taxon>Bacteria</taxon>
        <taxon>Bacillati</taxon>
        <taxon>Actinomycetota</taxon>
        <taxon>Actinomycetes</taxon>
        <taxon>Streptosporangiales</taxon>
        <taxon>Streptosporangiaceae</taxon>
        <taxon>Streptosporangium</taxon>
    </lineage>
</organism>
<dbReference type="EMBL" id="JACCCO010000001">
    <property type="protein sequence ID" value="NYF40318.1"/>
    <property type="molecule type" value="Genomic_DNA"/>
</dbReference>
<gene>
    <name evidence="2" type="ORF">HDA43_002477</name>
</gene>
<reference evidence="2 3" key="1">
    <citation type="submission" date="2020-07" db="EMBL/GenBank/DDBJ databases">
        <title>Sequencing the genomes of 1000 actinobacteria strains.</title>
        <authorList>
            <person name="Klenk H.-P."/>
        </authorList>
    </citation>
    <scope>NUCLEOTIDE SEQUENCE [LARGE SCALE GENOMIC DNA]</scope>
    <source>
        <strain evidence="2 3">DSM 45763</strain>
    </source>
</reference>
<accession>A0A852UXX9</accession>
<feature type="region of interest" description="Disordered" evidence="1">
    <location>
        <begin position="78"/>
        <end position="131"/>
    </location>
</feature>
<proteinExistence type="predicted"/>
<name>A0A852UXX9_9ACTN</name>
<keyword evidence="3" id="KW-1185">Reference proteome</keyword>
<evidence type="ECO:0000313" key="2">
    <source>
        <dbReference type="EMBL" id="NYF40318.1"/>
    </source>
</evidence>
<dbReference type="Proteomes" id="UP000576393">
    <property type="component" value="Unassembled WGS sequence"/>
</dbReference>